<organism evidence="5 6">
    <name type="scientific">Bos indicus</name>
    <name type="common">Zebu</name>
    <dbReference type="NCBI Taxonomy" id="9915"/>
    <lineage>
        <taxon>Eukaryota</taxon>
        <taxon>Metazoa</taxon>
        <taxon>Chordata</taxon>
        <taxon>Craniata</taxon>
        <taxon>Vertebrata</taxon>
        <taxon>Euteleostomi</taxon>
        <taxon>Mammalia</taxon>
        <taxon>Eutheria</taxon>
        <taxon>Laurasiatheria</taxon>
        <taxon>Artiodactyla</taxon>
        <taxon>Ruminantia</taxon>
        <taxon>Pecora</taxon>
        <taxon>Bovidae</taxon>
        <taxon>Bovinae</taxon>
        <taxon>Bos</taxon>
    </lineage>
</organism>
<feature type="domain" description="G6b-B extracellular V-set Ig-like" evidence="4">
    <location>
        <begin position="87"/>
        <end position="200"/>
    </location>
</feature>
<accession>A0ABM4RFI4</accession>
<keyword evidence="2" id="KW-1133">Transmembrane helix</keyword>
<evidence type="ECO:0000256" key="1">
    <source>
        <dbReference type="SAM" id="MobiDB-lite"/>
    </source>
</evidence>
<sequence>MNPLFAGILLGTLLGAALGNRMRCYDCGGGPSGLCKETVTTCGEDERCGFLERKPQPDLAQTKLPGNPMTLVLQLLPLLLLSRALGDPGASLNGHPGDRVNLSCIGVSQPTRWVWAPRFPACKGLSKGRRPILWASPSGTPTVPPAQPFAGRINALDLGIRRLELLLSAGDSGTFICKGRQEEESRTELHVLGDRAYCKALGSSYSQILIPLLGAGLVLGLGVLGWACWRRRRSPPHPPEPTPRFVPLVKAEPQRPEEEEEPKMPGDLDQEPSLLYADLDHMALRSSSRLSPVVPADASTIYAVVV</sequence>
<dbReference type="Pfam" id="PF15096">
    <property type="entry name" value="G6B"/>
    <property type="match status" value="1"/>
</dbReference>
<dbReference type="Proteomes" id="UP001652663">
    <property type="component" value="Chromosome 23"/>
</dbReference>
<dbReference type="PANTHER" id="PTHR37347:SF1">
    <property type="entry name" value="MEGAKARYOCYTE AND PLATELET INHIBITORY RECEPTOR G6B"/>
    <property type="match status" value="1"/>
</dbReference>
<gene>
    <name evidence="6" type="primary">LOC109577320</name>
</gene>
<dbReference type="InterPro" id="IPR028070">
    <property type="entry name" value="G6B"/>
</dbReference>
<proteinExistence type="predicted"/>
<dbReference type="RefSeq" id="XP_070634310.1">
    <property type="nucleotide sequence ID" value="XM_070778209.1"/>
</dbReference>
<evidence type="ECO:0000313" key="6">
    <source>
        <dbReference type="RefSeq" id="XP_070634310.1"/>
    </source>
</evidence>
<feature type="transmembrane region" description="Helical" evidence="2">
    <location>
        <begin position="208"/>
        <end position="229"/>
    </location>
</feature>
<evidence type="ECO:0000256" key="3">
    <source>
        <dbReference type="SAM" id="SignalP"/>
    </source>
</evidence>
<protein>
    <submittedName>
        <fullName evidence="6">Megakaryocyte and platelet inhibitory receptor G6b isoform X1</fullName>
    </submittedName>
</protein>
<feature type="compositionally biased region" description="Basic and acidic residues" evidence="1">
    <location>
        <begin position="252"/>
        <end position="266"/>
    </location>
</feature>
<keyword evidence="6" id="KW-0675">Receptor</keyword>
<evidence type="ECO:0000259" key="4">
    <source>
        <dbReference type="Pfam" id="PF15096"/>
    </source>
</evidence>
<keyword evidence="2" id="KW-0812">Transmembrane</keyword>
<feature type="signal peptide" evidence="3">
    <location>
        <begin position="1"/>
        <end position="19"/>
    </location>
</feature>
<name>A0ABM4RFI4_BOSIN</name>
<keyword evidence="2" id="KW-0472">Membrane</keyword>
<dbReference type="PANTHER" id="PTHR37347">
    <property type="entry name" value="MEGAKARYOCYTE AND PLATELET INHIBITORY RECEPTOR G6B"/>
    <property type="match status" value="1"/>
</dbReference>
<evidence type="ECO:0000313" key="5">
    <source>
        <dbReference type="Proteomes" id="UP001652663"/>
    </source>
</evidence>
<reference evidence="6" key="1">
    <citation type="submission" date="2025-08" db="UniProtKB">
        <authorList>
            <consortium name="RefSeq"/>
        </authorList>
    </citation>
    <scope>IDENTIFICATION</scope>
    <source>
        <tissue evidence="6">Blood</tissue>
    </source>
</reference>
<keyword evidence="5" id="KW-1185">Reference proteome</keyword>
<dbReference type="GeneID" id="109577320"/>
<dbReference type="InterPro" id="IPR048308">
    <property type="entry name" value="G6B_V-set"/>
</dbReference>
<feature type="region of interest" description="Disordered" evidence="1">
    <location>
        <begin position="233"/>
        <end position="271"/>
    </location>
</feature>
<keyword evidence="3" id="KW-0732">Signal</keyword>
<evidence type="ECO:0000256" key="2">
    <source>
        <dbReference type="SAM" id="Phobius"/>
    </source>
</evidence>
<feature type="chain" id="PRO_5045507782" evidence="3">
    <location>
        <begin position="20"/>
        <end position="306"/>
    </location>
</feature>